<keyword evidence="2" id="KW-1185">Reference proteome</keyword>
<evidence type="ECO:0000313" key="2">
    <source>
        <dbReference type="Proteomes" id="UP001166674"/>
    </source>
</evidence>
<proteinExistence type="predicted"/>
<reference evidence="1" key="1">
    <citation type="submission" date="2020-03" db="EMBL/GenBank/DDBJ databases">
        <title>Studies in the Genomics of Life Span.</title>
        <authorList>
            <person name="Glass D."/>
        </authorList>
    </citation>
    <scope>NUCLEOTIDE SEQUENCE</scope>
    <source>
        <strain evidence="1">SUZIE</strain>
        <tissue evidence="1">Muscle</tissue>
    </source>
</reference>
<comment type="caution">
    <text evidence="1">The sequence shown here is derived from an EMBL/GenBank/DDBJ whole genome shotgun (WGS) entry which is preliminary data.</text>
</comment>
<sequence length="69" mass="7427">MPAPRGVALARAPTARHQLEAAPELPPQDIPPGVLLSLSETSRCGDRCECHRVSAELLQPSCLQFPLKV</sequence>
<gene>
    <name evidence="1" type="ORF">SUZIE_182995</name>
</gene>
<accession>A0AA41T262</accession>
<dbReference type="AlphaFoldDB" id="A0AA41T262"/>
<protein>
    <submittedName>
        <fullName evidence="1">Uncharacterized protein</fullName>
    </submittedName>
</protein>
<dbReference type="EMBL" id="JAATJV010400023">
    <property type="protein sequence ID" value="MBZ3885448.1"/>
    <property type="molecule type" value="Genomic_DNA"/>
</dbReference>
<dbReference type="Proteomes" id="UP001166674">
    <property type="component" value="Unassembled WGS sequence"/>
</dbReference>
<name>A0AA41T262_SCICA</name>
<organism evidence="1 2">
    <name type="scientific">Sciurus carolinensis</name>
    <name type="common">Eastern gray squirrel</name>
    <dbReference type="NCBI Taxonomy" id="30640"/>
    <lineage>
        <taxon>Eukaryota</taxon>
        <taxon>Metazoa</taxon>
        <taxon>Chordata</taxon>
        <taxon>Craniata</taxon>
        <taxon>Vertebrata</taxon>
        <taxon>Euteleostomi</taxon>
        <taxon>Mammalia</taxon>
        <taxon>Eutheria</taxon>
        <taxon>Euarchontoglires</taxon>
        <taxon>Glires</taxon>
        <taxon>Rodentia</taxon>
        <taxon>Sciuromorpha</taxon>
        <taxon>Sciuridae</taxon>
        <taxon>Sciurinae</taxon>
        <taxon>Sciurini</taxon>
        <taxon>Sciurus</taxon>
    </lineage>
</organism>
<evidence type="ECO:0000313" key="1">
    <source>
        <dbReference type="EMBL" id="MBZ3885448.1"/>
    </source>
</evidence>